<keyword evidence="9" id="KW-0902">Two-component regulatory system</keyword>
<evidence type="ECO:0000256" key="3">
    <source>
        <dbReference type="ARBA" id="ARBA00012438"/>
    </source>
</evidence>
<evidence type="ECO:0000313" key="14">
    <source>
        <dbReference type="EMBL" id="GAM81121.1"/>
    </source>
</evidence>
<comment type="subcellular location">
    <subcellularLocation>
        <location evidence="2">Cell membrane</location>
        <topology evidence="2">Multi-pass membrane protein</topology>
    </subcellularLocation>
</comment>
<dbReference type="EC" id="2.7.13.3" evidence="3"/>
<dbReference type="InterPro" id="IPR036890">
    <property type="entry name" value="HATPase_C_sf"/>
</dbReference>
<evidence type="ECO:0000256" key="10">
    <source>
        <dbReference type="ARBA" id="ARBA00023136"/>
    </source>
</evidence>
<dbReference type="Pfam" id="PF02518">
    <property type="entry name" value="HATPase_c"/>
    <property type="match status" value="1"/>
</dbReference>
<evidence type="ECO:0000256" key="7">
    <source>
        <dbReference type="ARBA" id="ARBA00022777"/>
    </source>
</evidence>
<evidence type="ECO:0000256" key="11">
    <source>
        <dbReference type="SAM" id="Coils"/>
    </source>
</evidence>
<dbReference type="Proteomes" id="UP000031847">
    <property type="component" value="Unassembled WGS sequence"/>
</dbReference>
<dbReference type="Gene3D" id="1.10.287.130">
    <property type="match status" value="1"/>
</dbReference>
<keyword evidence="4" id="KW-1003">Cell membrane</keyword>
<organism evidence="14 15">
    <name type="scientific">Lactococcus lactis subsp. lactis</name>
    <name type="common">Streptococcus lactis</name>
    <dbReference type="NCBI Taxonomy" id="1360"/>
    <lineage>
        <taxon>Bacteria</taxon>
        <taxon>Bacillati</taxon>
        <taxon>Bacillota</taxon>
        <taxon>Bacilli</taxon>
        <taxon>Lactobacillales</taxon>
        <taxon>Streptococcaceae</taxon>
        <taxon>Lactococcus</taxon>
    </lineage>
</organism>
<dbReference type="GO" id="GO:0000155">
    <property type="term" value="F:phosphorelay sensor kinase activity"/>
    <property type="evidence" value="ECO:0007669"/>
    <property type="project" value="TreeGrafter"/>
</dbReference>
<feature type="domain" description="Histidine kinase" evidence="13">
    <location>
        <begin position="99"/>
        <end position="293"/>
    </location>
</feature>
<dbReference type="InterPro" id="IPR005467">
    <property type="entry name" value="His_kinase_dom"/>
</dbReference>
<keyword evidence="6 12" id="KW-0812">Transmembrane</keyword>
<dbReference type="SMART" id="SM00387">
    <property type="entry name" value="HATPase_c"/>
    <property type="match status" value="1"/>
</dbReference>
<sequence>MVMLWFKFFKSKIPQIGVFLLMSAIYIVTFWLWHLPMMAFVNSTLFAVIIFIIYLISSYFRWKANCEAIERVVKDNEELQKKLEQQNLAEREMEDIIRVWSHQMKVPLAAIDLMTQTQVNSEELKNQVFSLENYLKILLEYQRINNLATDFRFEKVSMASLVKELVKKYSSFFIQKNLSIQIEGEWLVNSDQRWLSLAVEQLLNNAVKYTKEGGILIKIKTGELIIQDSGIGILKEDLPRLFEHGFTGYNGRIQQKSTGLGFYLSKLILDKLEFEISINSEIGNGTSVTITKE</sequence>
<reference evidence="14 15" key="1">
    <citation type="submission" date="2015-01" db="EMBL/GenBank/DDBJ databases">
        <title>Lactococcus lactis subsp.lactis JCM 5805 whole genome shotgun sequence.</title>
        <authorList>
            <person name="Fujii T."/>
            <person name="Tomita Y."/>
            <person name="Ikushima S."/>
            <person name="Fujiwara D."/>
        </authorList>
    </citation>
    <scope>NUCLEOTIDE SEQUENCE [LARGE SCALE GENOMIC DNA]</scope>
    <source>
        <strain evidence="14 15">JCM 5805</strain>
    </source>
</reference>
<feature type="transmembrane region" description="Helical" evidence="12">
    <location>
        <begin position="39"/>
        <end position="56"/>
    </location>
</feature>
<feature type="transmembrane region" description="Helical" evidence="12">
    <location>
        <begin position="12"/>
        <end position="33"/>
    </location>
</feature>
<dbReference type="PROSITE" id="PS50109">
    <property type="entry name" value="HIS_KIN"/>
    <property type="match status" value="1"/>
</dbReference>
<keyword evidence="7 14" id="KW-0418">Kinase</keyword>
<gene>
    <name evidence="14" type="ORF">JCM5805K_2240</name>
</gene>
<keyword evidence="8 12" id="KW-1133">Transmembrane helix</keyword>
<dbReference type="PANTHER" id="PTHR45453:SF2">
    <property type="entry name" value="HISTIDINE KINASE"/>
    <property type="match status" value="1"/>
</dbReference>
<evidence type="ECO:0000256" key="5">
    <source>
        <dbReference type="ARBA" id="ARBA00022679"/>
    </source>
</evidence>
<evidence type="ECO:0000256" key="2">
    <source>
        <dbReference type="ARBA" id="ARBA00004651"/>
    </source>
</evidence>
<protein>
    <recommendedName>
        <fullName evidence="3">histidine kinase</fullName>
        <ecNumber evidence="3">2.7.13.3</ecNumber>
    </recommendedName>
</protein>
<accession>A0A0B8QR31</accession>
<evidence type="ECO:0000256" key="1">
    <source>
        <dbReference type="ARBA" id="ARBA00000085"/>
    </source>
</evidence>
<dbReference type="InterPro" id="IPR050351">
    <property type="entry name" value="BphY/WalK/GraS-like"/>
</dbReference>
<comment type="catalytic activity">
    <reaction evidence="1">
        <text>ATP + protein L-histidine = ADP + protein N-phospho-L-histidine.</text>
        <dbReference type="EC" id="2.7.13.3"/>
    </reaction>
</comment>
<name>A0A0B8QR31_LACLL</name>
<dbReference type="GO" id="GO:0004721">
    <property type="term" value="F:phosphoprotein phosphatase activity"/>
    <property type="evidence" value="ECO:0007669"/>
    <property type="project" value="TreeGrafter"/>
</dbReference>
<evidence type="ECO:0000256" key="9">
    <source>
        <dbReference type="ARBA" id="ARBA00023012"/>
    </source>
</evidence>
<dbReference type="PANTHER" id="PTHR45453">
    <property type="entry name" value="PHOSPHATE REGULON SENSOR PROTEIN PHOR"/>
    <property type="match status" value="1"/>
</dbReference>
<evidence type="ECO:0000256" key="6">
    <source>
        <dbReference type="ARBA" id="ARBA00022692"/>
    </source>
</evidence>
<keyword evidence="11" id="KW-0175">Coiled coil</keyword>
<dbReference type="SUPFAM" id="SSF55874">
    <property type="entry name" value="ATPase domain of HSP90 chaperone/DNA topoisomerase II/histidine kinase"/>
    <property type="match status" value="1"/>
</dbReference>
<dbReference type="AlphaFoldDB" id="A0A0B8QR31"/>
<keyword evidence="5" id="KW-0808">Transferase</keyword>
<keyword evidence="10 12" id="KW-0472">Membrane</keyword>
<dbReference type="InterPro" id="IPR003594">
    <property type="entry name" value="HATPase_dom"/>
</dbReference>
<evidence type="ECO:0000259" key="13">
    <source>
        <dbReference type="PROSITE" id="PS50109"/>
    </source>
</evidence>
<dbReference type="GO" id="GO:0005886">
    <property type="term" value="C:plasma membrane"/>
    <property type="evidence" value="ECO:0007669"/>
    <property type="project" value="UniProtKB-SubCell"/>
</dbReference>
<dbReference type="GO" id="GO:0016036">
    <property type="term" value="P:cellular response to phosphate starvation"/>
    <property type="evidence" value="ECO:0007669"/>
    <property type="project" value="TreeGrafter"/>
</dbReference>
<evidence type="ECO:0000256" key="4">
    <source>
        <dbReference type="ARBA" id="ARBA00022475"/>
    </source>
</evidence>
<dbReference type="Gene3D" id="3.30.565.10">
    <property type="entry name" value="Histidine kinase-like ATPase, C-terminal domain"/>
    <property type="match status" value="1"/>
</dbReference>
<evidence type="ECO:0000256" key="12">
    <source>
        <dbReference type="SAM" id="Phobius"/>
    </source>
</evidence>
<dbReference type="EMBL" id="BBSI01000034">
    <property type="protein sequence ID" value="GAM81121.1"/>
    <property type="molecule type" value="Genomic_DNA"/>
</dbReference>
<proteinExistence type="predicted"/>
<evidence type="ECO:0000256" key="8">
    <source>
        <dbReference type="ARBA" id="ARBA00022989"/>
    </source>
</evidence>
<comment type="caution">
    <text evidence="14">The sequence shown here is derived from an EMBL/GenBank/DDBJ whole genome shotgun (WGS) entry which is preliminary data.</text>
</comment>
<evidence type="ECO:0000313" key="15">
    <source>
        <dbReference type="Proteomes" id="UP000031847"/>
    </source>
</evidence>
<feature type="coiled-coil region" evidence="11">
    <location>
        <begin position="66"/>
        <end position="96"/>
    </location>
</feature>